<protein>
    <submittedName>
        <fullName evidence="2">Uncharacterized protein</fullName>
    </submittedName>
</protein>
<dbReference type="AlphaFoldDB" id="A0AAD8X7R8"/>
<reference evidence="2" key="1">
    <citation type="submission" date="2023-07" db="EMBL/GenBank/DDBJ databases">
        <title>A chromosome-level genome assembly of Lolium multiflorum.</title>
        <authorList>
            <person name="Chen Y."/>
            <person name="Copetti D."/>
            <person name="Kolliker R."/>
            <person name="Studer B."/>
        </authorList>
    </citation>
    <scope>NUCLEOTIDE SEQUENCE</scope>
    <source>
        <strain evidence="2">02402/16</strain>
        <tissue evidence="2">Leaf</tissue>
    </source>
</reference>
<accession>A0AAD8X7R8</accession>
<sequence length="109" mass="10851">MGTVGLQRAVEVGVLPAAGGGWATIAGVGSLTAASAATASHGGTAGMRKAAALSVHGGSNWAIRASDHRASASDRGCLQGFPHQWGGGGRKRGEPMGWRDVWSGARDGT</sequence>
<comment type="caution">
    <text evidence="2">The sequence shown here is derived from an EMBL/GenBank/DDBJ whole genome shotgun (WGS) entry which is preliminary data.</text>
</comment>
<gene>
    <name evidence="2" type="ORF">QYE76_013571</name>
</gene>
<name>A0AAD8X7R8_LOLMU</name>
<organism evidence="2 3">
    <name type="scientific">Lolium multiflorum</name>
    <name type="common">Italian ryegrass</name>
    <name type="synonym">Lolium perenne subsp. multiflorum</name>
    <dbReference type="NCBI Taxonomy" id="4521"/>
    <lineage>
        <taxon>Eukaryota</taxon>
        <taxon>Viridiplantae</taxon>
        <taxon>Streptophyta</taxon>
        <taxon>Embryophyta</taxon>
        <taxon>Tracheophyta</taxon>
        <taxon>Spermatophyta</taxon>
        <taxon>Magnoliopsida</taxon>
        <taxon>Liliopsida</taxon>
        <taxon>Poales</taxon>
        <taxon>Poaceae</taxon>
        <taxon>BOP clade</taxon>
        <taxon>Pooideae</taxon>
        <taxon>Poodae</taxon>
        <taxon>Poeae</taxon>
        <taxon>Poeae Chloroplast Group 2 (Poeae type)</taxon>
        <taxon>Loliodinae</taxon>
        <taxon>Loliinae</taxon>
        <taxon>Lolium</taxon>
    </lineage>
</organism>
<evidence type="ECO:0000256" key="1">
    <source>
        <dbReference type="SAM" id="MobiDB-lite"/>
    </source>
</evidence>
<evidence type="ECO:0000313" key="2">
    <source>
        <dbReference type="EMBL" id="KAK1696874.1"/>
    </source>
</evidence>
<dbReference type="Proteomes" id="UP001231189">
    <property type="component" value="Unassembled WGS sequence"/>
</dbReference>
<proteinExistence type="predicted"/>
<dbReference type="EMBL" id="JAUUTY010000001">
    <property type="protein sequence ID" value="KAK1696874.1"/>
    <property type="molecule type" value="Genomic_DNA"/>
</dbReference>
<evidence type="ECO:0000313" key="3">
    <source>
        <dbReference type="Proteomes" id="UP001231189"/>
    </source>
</evidence>
<feature type="region of interest" description="Disordered" evidence="1">
    <location>
        <begin position="73"/>
        <end position="109"/>
    </location>
</feature>
<keyword evidence="3" id="KW-1185">Reference proteome</keyword>